<keyword evidence="1" id="KW-0732">Signal</keyword>
<evidence type="ECO:0000313" key="3">
    <source>
        <dbReference type="EMBL" id="PCG70291.1"/>
    </source>
</evidence>
<evidence type="ECO:0000313" key="2">
    <source>
        <dbReference type="EMBL" id="PCG70290.1"/>
    </source>
</evidence>
<evidence type="ECO:0008006" key="4">
    <source>
        <dbReference type="Google" id="ProtNLM"/>
    </source>
</evidence>
<accession>A0A2A4JEA6</accession>
<proteinExistence type="predicted"/>
<reference evidence="3" key="1">
    <citation type="submission" date="2017-09" db="EMBL/GenBank/DDBJ databases">
        <title>Contemporary evolution of a Lepidopteran species, Heliothis virescens, in response to modern agricultural practices.</title>
        <authorList>
            <person name="Fritz M.L."/>
            <person name="Deyonke A.M."/>
            <person name="Papanicolaou A."/>
            <person name="Micinski S."/>
            <person name="Westbrook J."/>
            <person name="Gould F."/>
        </authorList>
    </citation>
    <scope>NUCLEOTIDE SEQUENCE [LARGE SCALE GENOMIC DNA]</scope>
    <source>
        <strain evidence="3">HvINT-</strain>
        <tissue evidence="3">Whole body</tissue>
    </source>
</reference>
<dbReference type="EMBL" id="NWSH01001735">
    <property type="protein sequence ID" value="PCG70291.1"/>
    <property type="molecule type" value="Genomic_DNA"/>
</dbReference>
<dbReference type="EMBL" id="NWSH01001735">
    <property type="protein sequence ID" value="PCG70290.1"/>
    <property type="molecule type" value="Genomic_DNA"/>
</dbReference>
<dbReference type="AlphaFoldDB" id="A0A2A4JEA6"/>
<sequence>MFKLVVLCAFFAAAAAKPGALIAAPITQYSTFLTPDVTTITRQDSSVIHPSPLFYQAPLAYAHYIKKRSPQFPLTYAAPATFYPNYLAATTYNAPLIHNAPILPAPIASVPAVHLIKKRSAPLIPTTYYAPSTYAATTPLVASTYTATAPIYTHAAPLLSQPIAISQPLAYTHLIKKRSAALLNTFVAPTSYSHQSRFDLQSTQTPYSAISYSTPFTYANSLAYSSPLAVSHLY</sequence>
<name>A0A2A4JEA6_HELVI</name>
<protein>
    <recommendedName>
        <fullName evidence="4">Cuticle protein</fullName>
    </recommendedName>
</protein>
<comment type="caution">
    <text evidence="3">The sequence shown here is derived from an EMBL/GenBank/DDBJ whole genome shotgun (WGS) entry which is preliminary data.</text>
</comment>
<feature type="chain" id="PRO_5013508187" description="Cuticle protein" evidence="1">
    <location>
        <begin position="17"/>
        <end position="234"/>
    </location>
</feature>
<gene>
    <name evidence="2" type="ORF">B5V51_3162</name>
    <name evidence="3" type="ORF">B5V51_3163</name>
</gene>
<evidence type="ECO:0000256" key="1">
    <source>
        <dbReference type="SAM" id="SignalP"/>
    </source>
</evidence>
<organism evidence="3">
    <name type="scientific">Heliothis virescens</name>
    <name type="common">Tobacco budworm moth</name>
    <dbReference type="NCBI Taxonomy" id="7102"/>
    <lineage>
        <taxon>Eukaryota</taxon>
        <taxon>Metazoa</taxon>
        <taxon>Ecdysozoa</taxon>
        <taxon>Arthropoda</taxon>
        <taxon>Hexapoda</taxon>
        <taxon>Insecta</taxon>
        <taxon>Pterygota</taxon>
        <taxon>Neoptera</taxon>
        <taxon>Endopterygota</taxon>
        <taxon>Lepidoptera</taxon>
        <taxon>Glossata</taxon>
        <taxon>Ditrysia</taxon>
        <taxon>Noctuoidea</taxon>
        <taxon>Noctuidae</taxon>
        <taxon>Heliothinae</taxon>
        <taxon>Heliothis</taxon>
    </lineage>
</organism>
<feature type="signal peptide" evidence="1">
    <location>
        <begin position="1"/>
        <end position="16"/>
    </location>
</feature>